<dbReference type="PROSITE" id="PS00143">
    <property type="entry name" value="INSULINASE"/>
    <property type="match status" value="1"/>
</dbReference>
<evidence type="ECO:0000256" key="4">
    <source>
        <dbReference type="SAM" id="MobiDB-lite"/>
    </source>
</evidence>
<dbReference type="GO" id="GO:0006508">
    <property type="term" value="P:proteolysis"/>
    <property type="evidence" value="ECO:0007669"/>
    <property type="project" value="InterPro"/>
</dbReference>
<dbReference type="InterPro" id="IPR001431">
    <property type="entry name" value="Pept_M16_Zn_BS"/>
</dbReference>
<comment type="similarity">
    <text evidence="2 3">Belongs to the peptidase M16 family.</text>
</comment>
<protein>
    <submittedName>
        <fullName evidence="8">Peptidase M16</fullName>
    </submittedName>
</protein>
<feature type="signal peptide" evidence="5">
    <location>
        <begin position="1"/>
        <end position="23"/>
    </location>
</feature>
<sequence length="458" mass="51269">MSHKFSWLLLLSLWLTACSQTHETTLDNGLRVIVHEDHRSPVVVSQIWYQVGSQDEPEGRTGISHVLEHMMFKGTAKHGPNEFSRIIAENGGRENAFTSYDYTAYFQQLEKSRLPIAFELEADRMQNLVLTEAESSKEIKVVMEERRLRTEDQPEALVGEKFMTTAYAVHPYKHPVIGWMADLQSMTVKDLRDWYGRYYTPANAILVVTGDVQPKEVFALAQKHFGPVPTRSPVKTAEAVEPPQKSERRARAALPAEVPYLLLGYHAPVHASAGRNEVAEWEPYALSILGGVLDGGQAARFERELVRDKKIASSIDLDYSAVSRSPSMLLIEATPANGHTTAELEKAIRAQIERIRNEPVSTEELKRVKAQVVAGNVYSRDSVFYQAMQIGRLAAVGLDWRLLDDYVKNLNAVNAEQVQTVARKYLVDTNLTVAVLDPQPMAKGKPRSAPRMGGGHVR</sequence>
<proteinExistence type="inferred from homology"/>
<feature type="domain" description="Peptidase M16 N-terminal" evidence="6">
    <location>
        <begin position="31"/>
        <end position="177"/>
    </location>
</feature>
<feature type="chain" id="PRO_5009526961" evidence="5">
    <location>
        <begin position="24"/>
        <end position="458"/>
    </location>
</feature>
<organism evidence="8 9">
    <name type="scientific">Candidatus Muproteobacteria bacterium RIFCSPLOWO2_01_FULL_60_18</name>
    <dbReference type="NCBI Taxonomy" id="1817768"/>
    <lineage>
        <taxon>Bacteria</taxon>
        <taxon>Pseudomonadati</taxon>
        <taxon>Pseudomonadota</taxon>
        <taxon>Candidatus Muproteobacteria</taxon>
    </lineage>
</organism>
<dbReference type="GO" id="GO:0046872">
    <property type="term" value="F:metal ion binding"/>
    <property type="evidence" value="ECO:0007669"/>
    <property type="project" value="InterPro"/>
</dbReference>
<evidence type="ECO:0000259" key="7">
    <source>
        <dbReference type="Pfam" id="PF05193"/>
    </source>
</evidence>
<evidence type="ECO:0000256" key="5">
    <source>
        <dbReference type="SAM" id="SignalP"/>
    </source>
</evidence>
<evidence type="ECO:0000256" key="2">
    <source>
        <dbReference type="ARBA" id="ARBA00007261"/>
    </source>
</evidence>
<dbReference type="STRING" id="1817768.A3A87_07190"/>
<dbReference type="Gene3D" id="3.30.830.10">
    <property type="entry name" value="Metalloenzyme, LuxS/M16 peptidase-like"/>
    <property type="match status" value="2"/>
</dbReference>
<evidence type="ECO:0000313" key="8">
    <source>
        <dbReference type="EMBL" id="OGI52113.1"/>
    </source>
</evidence>
<name>A0A1F6U3Z4_9PROT</name>
<dbReference type="GO" id="GO:0004222">
    <property type="term" value="F:metalloendopeptidase activity"/>
    <property type="evidence" value="ECO:0007669"/>
    <property type="project" value="InterPro"/>
</dbReference>
<dbReference type="Pfam" id="PF00675">
    <property type="entry name" value="Peptidase_M16"/>
    <property type="match status" value="1"/>
</dbReference>
<feature type="domain" description="Peptidase M16 C-terminal" evidence="7">
    <location>
        <begin position="185"/>
        <end position="371"/>
    </location>
</feature>
<dbReference type="InterPro" id="IPR011249">
    <property type="entry name" value="Metalloenz_LuxS/M16"/>
</dbReference>
<dbReference type="PROSITE" id="PS51257">
    <property type="entry name" value="PROKAR_LIPOPROTEIN"/>
    <property type="match status" value="1"/>
</dbReference>
<accession>A0A1F6U3Z4</accession>
<dbReference type="SUPFAM" id="SSF63411">
    <property type="entry name" value="LuxS/MPP-like metallohydrolase"/>
    <property type="match status" value="2"/>
</dbReference>
<dbReference type="InterPro" id="IPR050361">
    <property type="entry name" value="MPP/UQCRC_Complex"/>
</dbReference>
<dbReference type="AlphaFoldDB" id="A0A1F6U3Z4"/>
<dbReference type="Pfam" id="PF05193">
    <property type="entry name" value="Peptidase_M16_C"/>
    <property type="match status" value="1"/>
</dbReference>
<comment type="caution">
    <text evidence="8">The sequence shown here is derived from an EMBL/GenBank/DDBJ whole genome shotgun (WGS) entry which is preliminary data.</text>
</comment>
<dbReference type="InterPro" id="IPR007863">
    <property type="entry name" value="Peptidase_M16_C"/>
</dbReference>
<dbReference type="Proteomes" id="UP000179037">
    <property type="component" value="Unassembled WGS sequence"/>
</dbReference>
<evidence type="ECO:0000256" key="3">
    <source>
        <dbReference type="RuleBase" id="RU004447"/>
    </source>
</evidence>
<dbReference type="InterPro" id="IPR011765">
    <property type="entry name" value="Pept_M16_N"/>
</dbReference>
<evidence type="ECO:0000259" key="6">
    <source>
        <dbReference type="Pfam" id="PF00675"/>
    </source>
</evidence>
<dbReference type="PANTHER" id="PTHR11851">
    <property type="entry name" value="METALLOPROTEASE"/>
    <property type="match status" value="1"/>
</dbReference>
<gene>
    <name evidence="8" type="ORF">A3A87_07190</name>
</gene>
<evidence type="ECO:0000256" key="1">
    <source>
        <dbReference type="ARBA" id="ARBA00001947"/>
    </source>
</evidence>
<evidence type="ECO:0000313" key="9">
    <source>
        <dbReference type="Proteomes" id="UP000179037"/>
    </source>
</evidence>
<dbReference type="PANTHER" id="PTHR11851:SF49">
    <property type="entry name" value="MITOCHONDRIAL-PROCESSING PEPTIDASE SUBUNIT ALPHA"/>
    <property type="match status" value="1"/>
</dbReference>
<feature type="region of interest" description="Disordered" evidence="4">
    <location>
        <begin position="438"/>
        <end position="458"/>
    </location>
</feature>
<comment type="cofactor">
    <cofactor evidence="1">
        <name>Zn(2+)</name>
        <dbReference type="ChEBI" id="CHEBI:29105"/>
    </cofactor>
</comment>
<keyword evidence="5" id="KW-0732">Signal</keyword>
<reference evidence="8 9" key="1">
    <citation type="journal article" date="2016" name="Nat. Commun.">
        <title>Thousands of microbial genomes shed light on interconnected biogeochemical processes in an aquifer system.</title>
        <authorList>
            <person name="Anantharaman K."/>
            <person name="Brown C.T."/>
            <person name="Hug L.A."/>
            <person name="Sharon I."/>
            <person name="Castelle C.J."/>
            <person name="Probst A.J."/>
            <person name="Thomas B.C."/>
            <person name="Singh A."/>
            <person name="Wilkins M.J."/>
            <person name="Karaoz U."/>
            <person name="Brodie E.L."/>
            <person name="Williams K.H."/>
            <person name="Hubbard S.S."/>
            <person name="Banfield J.F."/>
        </authorList>
    </citation>
    <scope>NUCLEOTIDE SEQUENCE [LARGE SCALE GENOMIC DNA]</scope>
</reference>
<dbReference type="EMBL" id="MFTC01000026">
    <property type="protein sequence ID" value="OGI52113.1"/>
    <property type="molecule type" value="Genomic_DNA"/>
</dbReference>